<comment type="caution">
    <text evidence="1">The sequence shown here is derived from an EMBL/GenBank/DDBJ whole genome shotgun (WGS) entry which is preliminary data.</text>
</comment>
<name>A0ABR5IBP9_9ACTN</name>
<reference evidence="1 2" key="1">
    <citation type="submission" date="2015-05" db="EMBL/GenBank/DDBJ databases">
        <title>Draft genome sequence of the bacterium Gordonia jacobaea a new member of the Gordonia genus.</title>
        <authorList>
            <person name="Jimenez-Galisteo G."/>
            <person name="Dominguez A."/>
            <person name="Munoz E."/>
            <person name="Vinas M."/>
        </authorList>
    </citation>
    <scope>NUCLEOTIDE SEQUENCE [LARGE SCALE GENOMIC DNA]</scope>
    <source>
        <strain evidence="2">mv1</strain>
    </source>
</reference>
<protein>
    <submittedName>
        <fullName evidence="1">Uncharacterized protein</fullName>
    </submittedName>
</protein>
<gene>
    <name evidence="1" type="ORF">ABW18_12540</name>
</gene>
<dbReference type="EMBL" id="LDTZ01000017">
    <property type="protein sequence ID" value="KNA91111.1"/>
    <property type="molecule type" value="Genomic_DNA"/>
</dbReference>
<organism evidence="1 2">
    <name type="scientific">Gordonia jacobaea</name>
    <dbReference type="NCBI Taxonomy" id="122202"/>
    <lineage>
        <taxon>Bacteria</taxon>
        <taxon>Bacillati</taxon>
        <taxon>Actinomycetota</taxon>
        <taxon>Actinomycetes</taxon>
        <taxon>Mycobacteriales</taxon>
        <taxon>Gordoniaceae</taxon>
        <taxon>Gordonia</taxon>
    </lineage>
</organism>
<keyword evidence="2" id="KW-1185">Reference proteome</keyword>
<proteinExistence type="predicted"/>
<sequence>MKFSDAHEKSLLPQELPMFERWCAAVVPTSCWLVNPATSTRPQWFSGMRPGRVDWPEGSAPQQIFRS</sequence>
<evidence type="ECO:0000313" key="1">
    <source>
        <dbReference type="EMBL" id="KNA91111.1"/>
    </source>
</evidence>
<evidence type="ECO:0000313" key="2">
    <source>
        <dbReference type="Proteomes" id="UP000037247"/>
    </source>
</evidence>
<accession>A0ABR5IBP9</accession>
<dbReference type="Proteomes" id="UP000037247">
    <property type="component" value="Unassembled WGS sequence"/>
</dbReference>